<keyword evidence="10" id="KW-0175">Coiled coil</keyword>
<feature type="transmembrane region" description="Helical" evidence="11">
    <location>
        <begin position="219"/>
        <end position="239"/>
    </location>
</feature>
<dbReference type="Gene3D" id="3.30.565.10">
    <property type="entry name" value="Histidine kinase-like ATPase, C-terminal domain"/>
    <property type="match status" value="1"/>
</dbReference>
<dbReference type="Pfam" id="PF00672">
    <property type="entry name" value="HAMP"/>
    <property type="match status" value="1"/>
</dbReference>
<dbReference type="Gene3D" id="3.30.450.290">
    <property type="match status" value="1"/>
</dbReference>
<keyword evidence="11" id="KW-1133">Transmembrane helix</keyword>
<evidence type="ECO:0000256" key="3">
    <source>
        <dbReference type="ARBA" id="ARBA00012438"/>
    </source>
</evidence>
<dbReference type="Proteomes" id="UP000002432">
    <property type="component" value="Chromosome"/>
</dbReference>
<dbReference type="InterPro" id="IPR036890">
    <property type="entry name" value="HATPase_C_sf"/>
</dbReference>
<dbReference type="AlphaFoldDB" id="Q1INE6"/>
<proteinExistence type="predicted"/>
<dbReference type="SMART" id="SM00304">
    <property type="entry name" value="HAMP"/>
    <property type="match status" value="1"/>
</dbReference>
<dbReference type="EnsemblBacteria" id="ABF41604">
    <property type="protein sequence ID" value="ABF41604"/>
    <property type="gene ID" value="Acid345_2603"/>
</dbReference>
<sequence length="570" mass="63382">MPETDKSGASPQPLKASGDATMQRWQRLLQTISAKLLVLLIGALLAIFGALGFVNIRLHRQHLESVTLVAAERNSDVVKRSTSHYMMRNDREGLYEIIRTMADEPGIKRIRIINQEGLIRYSSDSGEVNRQIDKNAEACYACHVQAAPLTKLNRPDRFRIYRENGERVLGIITPIENQESCSNAACHAHPKEQQILGVLDVDLSLAKADAALAESSWTMIGYTLIASVLICLAAWLFVWRVVHEPLGKLKAGTERLTHGDLGYQLELENQSHDEVGELAHSFNEMSSQLRNARDEITAWNRTLEDRVLEKTSELKKAAERMLHVEKMATIGKMAAVVAHEINNPLSGILTYSKLVKRWIEKGIFDDEPKRHEMAENLDLVATESRRCGDLVKNLLSFSRTNPINLEWIAVNPIVDRVVKLAAHKLEMGGIQIHVDTASDMPVVHADAAQIEQVLLALTMNAIDAMPHGGNLWIATTITDHSELLLQVKDDGMGISSEILPRLFEPFLTTKDTGKGVGLGLAISHNIVERHNGRIEVDSQVGRGTTFNVYLPLSDESYEFSPAAANQDAMR</sequence>
<dbReference type="Gene3D" id="1.10.287.130">
    <property type="match status" value="1"/>
</dbReference>
<dbReference type="HOGENOM" id="CLU_000445_89_29_0"/>
<dbReference type="SMART" id="SM00388">
    <property type="entry name" value="HisKA"/>
    <property type="match status" value="1"/>
</dbReference>
<dbReference type="EMBL" id="CP000360">
    <property type="protein sequence ID" value="ABF41604.1"/>
    <property type="molecule type" value="Genomic_DNA"/>
</dbReference>
<dbReference type="PRINTS" id="PR00344">
    <property type="entry name" value="BCTRLSENSOR"/>
</dbReference>
<evidence type="ECO:0000256" key="4">
    <source>
        <dbReference type="ARBA" id="ARBA00022553"/>
    </source>
</evidence>
<keyword evidence="7 14" id="KW-0418">Kinase</keyword>
<dbReference type="CDD" id="cd00082">
    <property type="entry name" value="HisKA"/>
    <property type="match status" value="1"/>
</dbReference>
<keyword evidence="11" id="KW-0812">Transmembrane</keyword>
<organism evidence="14 15">
    <name type="scientific">Koribacter versatilis (strain Ellin345)</name>
    <dbReference type="NCBI Taxonomy" id="204669"/>
    <lineage>
        <taxon>Bacteria</taxon>
        <taxon>Pseudomonadati</taxon>
        <taxon>Acidobacteriota</taxon>
        <taxon>Terriglobia</taxon>
        <taxon>Terriglobales</taxon>
        <taxon>Candidatus Korobacteraceae</taxon>
        <taxon>Candidatus Korobacter</taxon>
    </lineage>
</organism>
<dbReference type="STRING" id="204669.Acid345_2603"/>
<keyword evidence="6" id="KW-0547">Nucleotide-binding</keyword>
<dbReference type="InterPro" id="IPR005467">
    <property type="entry name" value="His_kinase_dom"/>
</dbReference>
<dbReference type="InterPro" id="IPR003594">
    <property type="entry name" value="HATPase_dom"/>
</dbReference>
<evidence type="ECO:0000313" key="14">
    <source>
        <dbReference type="EMBL" id="ABF41604.1"/>
    </source>
</evidence>
<dbReference type="PANTHER" id="PTHR43065:SF10">
    <property type="entry name" value="PEROXIDE STRESS-ACTIVATED HISTIDINE KINASE MAK3"/>
    <property type="match status" value="1"/>
</dbReference>
<dbReference type="InterPro" id="IPR003661">
    <property type="entry name" value="HisK_dim/P_dom"/>
</dbReference>
<keyword evidence="9" id="KW-0902">Two-component regulatory system</keyword>
<evidence type="ECO:0000256" key="1">
    <source>
        <dbReference type="ARBA" id="ARBA00000085"/>
    </source>
</evidence>
<evidence type="ECO:0000256" key="8">
    <source>
        <dbReference type="ARBA" id="ARBA00022840"/>
    </source>
</evidence>
<protein>
    <recommendedName>
        <fullName evidence="3">histidine kinase</fullName>
        <ecNumber evidence="3">2.7.13.3</ecNumber>
    </recommendedName>
</protein>
<dbReference type="GO" id="GO:0005524">
    <property type="term" value="F:ATP binding"/>
    <property type="evidence" value="ECO:0007669"/>
    <property type="project" value="UniProtKB-KW"/>
</dbReference>
<dbReference type="CDD" id="cd06225">
    <property type="entry name" value="HAMP"/>
    <property type="match status" value="1"/>
</dbReference>
<dbReference type="EC" id="2.7.13.3" evidence="3"/>
<evidence type="ECO:0000259" key="12">
    <source>
        <dbReference type="PROSITE" id="PS50109"/>
    </source>
</evidence>
<keyword evidence="8" id="KW-0067">ATP-binding</keyword>
<dbReference type="Pfam" id="PF02518">
    <property type="entry name" value="HATPase_c"/>
    <property type="match status" value="1"/>
</dbReference>
<feature type="domain" description="Histidine kinase" evidence="12">
    <location>
        <begin position="336"/>
        <end position="554"/>
    </location>
</feature>
<evidence type="ECO:0000256" key="6">
    <source>
        <dbReference type="ARBA" id="ARBA00022741"/>
    </source>
</evidence>
<dbReference type="InterPro" id="IPR003660">
    <property type="entry name" value="HAMP_dom"/>
</dbReference>
<comment type="subcellular location">
    <subcellularLocation>
        <location evidence="2">Membrane</location>
    </subcellularLocation>
</comment>
<evidence type="ECO:0000256" key="7">
    <source>
        <dbReference type="ARBA" id="ARBA00022777"/>
    </source>
</evidence>
<gene>
    <name evidence="14" type="ordered locus">Acid345_2603</name>
</gene>
<feature type="coiled-coil region" evidence="10">
    <location>
        <begin position="282"/>
        <end position="320"/>
    </location>
</feature>
<dbReference type="Gene3D" id="6.10.340.10">
    <property type="match status" value="1"/>
</dbReference>
<dbReference type="InterPro" id="IPR004358">
    <property type="entry name" value="Sig_transdc_His_kin-like_C"/>
</dbReference>
<dbReference type="SUPFAM" id="SSF55874">
    <property type="entry name" value="ATPase domain of HSP90 chaperone/DNA topoisomerase II/histidine kinase"/>
    <property type="match status" value="1"/>
</dbReference>
<evidence type="ECO:0000256" key="10">
    <source>
        <dbReference type="SAM" id="Coils"/>
    </source>
</evidence>
<dbReference type="PROSITE" id="PS50109">
    <property type="entry name" value="HIS_KIN"/>
    <property type="match status" value="1"/>
</dbReference>
<dbReference type="SUPFAM" id="SSF47384">
    <property type="entry name" value="Homodimeric domain of signal transducing histidine kinase"/>
    <property type="match status" value="1"/>
</dbReference>
<accession>Q1INE6</accession>
<name>Q1INE6_KORVE</name>
<evidence type="ECO:0000313" key="15">
    <source>
        <dbReference type="Proteomes" id="UP000002432"/>
    </source>
</evidence>
<dbReference type="GO" id="GO:0016020">
    <property type="term" value="C:membrane"/>
    <property type="evidence" value="ECO:0007669"/>
    <property type="project" value="UniProtKB-SubCell"/>
</dbReference>
<dbReference type="PROSITE" id="PS50885">
    <property type="entry name" value="HAMP"/>
    <property type="match status" value="1"/>
</dbReference>
<keyword evidence="11" id="KW-0472">Membrane</keyword>
<dbReference type="GO" id="GO:0000155">
    <property type="term" value="F:phosphorelay sensor kinase activity"/>
    <property type="evidence" value="ECO:0007669"/>
    <property type="project" value="InterPro"/>
</dbReference>
<keyword evidence="5" id="KW-0808">Transferase</keyword>
<evidence type="ECO:0000256" key="5">
    <source>
        <dbReference type="ARBA" id="ARBA00022679"/>
    </source>
</evidence>
<evidence type="ECO:0000256" key="9">
    <source>
        <dbReference type="ARBA" id="ARBA00023012"/>
    </source>
</evidence>
<evidence type="ECO:0000256" key="11">
    <source>
        <dbReference type="SAM" id="Phobius"/>
    </source>
</evidence>
<comment type="catalytic activity">
    <reaction evidence="1">
        <text>ATP + protein L-histidine = ADP + protein N-phospho-L-histidine.</text>
        <dbReference type="EC" id="2.7.13.3"/>
    </reaction>
</comment>
<dbReference type="Pfam" id="PF00512">
    <property type="entry name" value="HisKA"/>
    <property type="match status" value="1"/>
</dbReference>
<dbReference type="eggNOG" id="COG4191">
    <property type="taxonomic scope" value="Bacteria"/>
</dbReference>
<dbReference type="SUPFAM" id="SSF158472">
    <property type="entry name" value="HAMP domain-like"/>
    <property type="match status" value="1"/>
</dbReference>
<dbReference type="PANTHER" id="PTHR43065">
    <property type="entry name" value="SENSOR HISTIDINE KINASE"/>
    <property type="match status" value="1"/>
</dbReference>
<reference evidence="14 15" key="1">
    <citation type="journal article" date="2009" name="Appl. Environ. Microbiol.">
        <title>Three genomes from the phylum Acidobacteria provide insight into the lifestyles of these microorganisms in soils.</title>
        <authorList>
            <person name="Ward N.L."/>
            <person name="Challacombe J.F."/>
            <person name="Janssen P.H."/>
            <person name="Henrissat B."/>
            <person name="Coutinho P.M."/>
            <person name="Wu M."/>
            <person name="Xie G."/>
            <person name="Haft D.H."/>
            <person name="Sait M."/>
            <person name="Badger J."/>
            <person name="Barabote R.D."/>
            <person name="Bradley B."/>
            <person name="Brettin T.S."/>
            <person name="Brinkac L.M."/>
            <person name="Bruce D."/>
            <person name="Creasy T."/>
            <person name="Daugherty S.C."/>
            <person name="Davidsen T.M."/>
            <person name="DeBoy R.T."/>
            <person name="Detter J.C."/>
            <person name="Dodson R.J."/>
            <person name="Durkin A.S."/>
            <person name="Ganapathy A."/>
            <person name="Gwinn-Giglio M."/>
            <person name="Han C.S."/>
            <person name="Khouri H."/>
            <person name="Kiss H."/>
            <person name="Kothari S.P."/>
            <person name="Madupu R."/>
            <person name="Nelson K.E."/>
            <person name="Nelson W.C."/>
            <person name="Paulsen I."/>
            <person name="Penn K."/>
            <person name="Ren Q."/>
            <person name="Rosovitz M.J."/>
            <person name="Selengut J.D."/>
            <person name="Shrivastava S."/>
            <person name="Sullivan S.A."/>
            <person name="Tapia R."/>
            <person name="Thompson L.S."/>
            <person name="Watkins K.L."/>
            <person name="Yang Q."/>
            <person name="Yu C."/>
            <person name="Zafar N."/>
            <person name="Zhou L."/>
            <person name="Kuske C.R."/>
        </authorList>
    </citation>
    <scope>NUCLEOTIDE SEQUENCE [LARGE SCALE GENOMIC DNA]</scope>
    <source>
        <strain evidence="14 15">Ellin345</strain>
    </source>
</reference>
<dbReference type="OrthoDB" id="9764522at2"/>
<dbReference type="KEGG" id="aba:Acid345_2603"/>
<feature type="domain" description="HAMP" evidence="13">
    <location>
        <begin position="240"/>
        <end position="294"/>
    </location>
</feature>
<evidence type="ECO:0000256" key="2">
    <source>
        <dbReference type="ARBA" id="ARBA00004370"/>
    </source>
</evidence>
<feature type="transmembrane region" description="Helical" evidence="11">
    <location>
        <begin position="32"/>
        <end position="54"/>
    </location>
</feature>
<dbReference type="RefSeq" id="WP_011523405.1">
    <property type="nucleotide sequence ID" value="NC_008009.1"/>
</dbReference>
<keyword evidence="4" id="KW-0597">Phosphoprotein</keyword>
<keyword evidence="15" id="KW-1185">Reference proteome</keyword>
<evidence type="ECO:0000259" key="13">
    <source>
        <dbReference type="PROSITE" id="PS50885"/>
    </source>
</evidence>
<dbReference type="InterPro" id="IPR036097">
    <property type="entry name" value="HisK_dim/P_sf"/>
</dbReference>
<dbReference type="SMART" id="SM00387">
    <property type="entry name" value="HATPase_c"/>
    <property type="match status" value="1"/>
</dbReference>